<feature type="domain" description="Aminotransferase class I/classII large" evidence="3">
    <location>
        <begin position="65"/>
        <end position="406"/>
    </location>
</feature>
<dbReference type="Pfam" id="PF00155">
    <property type="entry name" value="Aminotran_1_2"/>
    <property type="match status" value="1"/>
</dbReference>
<dbReference type="OrthoDB" id="10262468at2759"/>
<dbReference type="PROSITE" id="PS00105">
    <property type="entry name" value="AA_TRANSFER_CLASS_1"/>
    <property type="match status" value="1"/>
</dbReference>
<dbReference type="Gene3D" id="3.90.1150.10">
    <property type="entry name" value="Aspartate Aminotransferase, domain 1"/>
    <property type="match status" value="1"/>
</dbReference>
<reference evidence="5" key="1">
    <citation type="submission" date="2020-01" db="EMBL/GenBank/DDBJ databases">
        <title>Draft genome sequence of the Termite Coptotermes fromosanus.</title>
        <authorList>
            <person name="Itakura S."/>
            <person name="Yosikawa Y."/>
            <person name="Umezawa K."/>
        </authorList>
    </citation>
    <scope>NUCLEOTIDE SEQUENCE [LARGE SCALE GENOMIC DNA]</scope>
</reference>
<comment type="similarity">
    <text evidence="1">Belongs to the class-I pyridoxal-phosphate-dependent aminotransferase family.</text>
</comment>
<evidence type="ECO:0000256" key="1">
    <source>
        <dbReference type="ARBA" id="ARBA00007441"/>
    </source>
</evidence>
<name>A0A6L2PWY1_COPFO</name>
<dbReference type="Proteomes" id="UP000502823">
    <property type="component" value="Unassembled WGS sequence"/>
</dbReference>
<dbReference type="SUPFAM" id="SSF53383">
    <property type="entry name" value="PLP-dependent transferases"/>
    <property type="match status" value="1"/>
</dbReference>
<dbReference type="InterPro" id="IPR050478">
    <property type="entry name" value="Ethylene_sulfur-biosynth"/>
</dbReference>
<dbReference type="InterPro" id="IPR015424">
    <property type="entry name" value="PyrdxlP-dep_Trfase"/>
</dbReference>
<evidence type="ECO:0000259" key="3">
    <source>
        <dbReference type="Pfam" id="PF00155"/>
    </source>
</evidence>
<dbReference type="Gene3D" id="3.40.640.10">
    <property type="entry name" value="Type I PLP-dependent aspartate aminotransferase-like (Major domain)"/>
    <property type="match status" value="1"/>
</dbReference>
<protein>
    <recommendedName>
        <fullName evidence="3">Aminotransferase class I/classII large domain-containing protein</fullName>
    </recommendedName>
</protein>
<keyword evidence="2" id="KW-0663">Pyridoxal phosphate</keyword>
<dbReference type="GO" id="GO:0006520">
    <property type="term" value="P:amino acid metabolic process"/>
    <property type="evidence" value="ECO:0007669"/>
    <property type="project" value="TreeGrafter"/>
</dbReference>
<keyword evidence="5" id="KW-1185">Reference proteome</keyword>
<proteinExistence type="inferred from homology"/>
<organism evidence="4 5">
    <name type="scientific">Coptotermes formosanus</name>
    <name type="common">Formosan subterranean termite</name>
    <dbReference type="NCBI Taxonomy" id="36987"/>
    <lineage>
        <taxon>Eukaryota</taxon>
        <taxon>Metazoa</taxon>
        <taxon>Ecdysozoa</taxon>
        <taxon>Arthropoda</taxon>
        <taxon>Hexapoda</taxon>
        <taxon>Insecta</taxon>
        <taxon>Pterygota</taxon>
        <taxon>Neoptera</taxon>
        <taxon>Polyneoptera</taxon>
        <taxon>Dictyoptera</taxon>
        <taxon>Blattodea</taxon>
        <taxon>Blattoidea</taxon>
        <taxon>Termitoidae</taxon>
        <taxon>Rhinotermitidae</taxon>
        <taxon>Coptotermes</taxon>
    </lineage>
</organism>
<dbReference type="InterPro" id="IPR004838">
    <property type="entry name" value="NHTrfase_class1_PyrdxlP-BS"/>
</dbReference>
<accession>A0A6L2PWY1</accession>
<dbReference type="PANTHER" id="PTHR43795">
    <property type="entry name" value="BIFUNCTIONAL ASPARTATE AMINOTRANSFERASE AND GLUTAMATE/ASPARTATE-PREPHENATE AMINOTRANSFERASE-RELATED"/>
    <property type="match status" value="1"/>
</dbReference>
<dbReference type="InterPro" id="IPR015422">
    <property type="entry name" value="PyrdxlP-dep_Trfase_small"/>
</dbReference>
<gene>
    <name evidence="4" type="ORF">Cfor_06537</name>
</gene>
<sequence length="454" mass="51101">MALELSQRAQQMLDTRDFLDHYAMLCMDDPFDQDTNKEGYVNLGTSVCALCEDVILRRVNEPGLFQFGSKEQHYFPMWGIPELREALASFLTRHLAPDLPVLPENVLVVNGGVAAMEVLACCLLDPGDVVLTPSPCYTRIFVNFSERFEVVVVDVLLRDKNEISIGAASTFELNADILEATIMEQKAAGRTVKAFFLVNPNNPLGDVYSSQLVLQLMEVCHRNGLHFISDEAYALAVYERQTPFHSVLNLWPLPDPQKTHVIWSFSKDMNLAGIRIGALITRNDSLLRVVKNTSMYTAVPAIVQKAAARLLNDTVWIDEVFLPTYQQRLRDAANKTRNTLVSLGIQVRPAQAGFFLWADCRRFLPVVSRDGELTLFKKFMDHKVYVTPGSEMRCADPGWFRIVFTAVPHVLEEGNLQYKGFVTNVTDKIVLAGIDGNMETKNEIKSKQILLYCS</sequence>
<dbReference type="GO" id="GO:0008483">
    <property type="term" value="F:transaminase activity"/>
    <property type="evidence" value="ECO:0007669"/>
    <property type="project" value="TreeGrafter"/>
</dbReference>
<comment type="caution">
    <text evidence="4">The sequence shown here is derived from an EMBL/GenBank/DDBJ whole genome shotgun (WGS) entry which is preliminary data.</text>
</comment>
<dbReference type="EMBL" id="BLKM01000674">
    <property type="protein sequence ID" value="GFG37101.1"/>
    <property type="molecule type" value="Genomic_DNA"/>
</dbReference>
<evidence type="ECO:0000313" key="4">
    <source>
        <dbReference type="EMBL" id="GFG37101.1"/>
    </source>
</evidence>
<dbReference type="AlphaFoldDB" id="A0A6L2PWY1"/>
<dbReference type="InterPro" id="IPR015421">
    <property type="entry name" value="PyrdxlP-dep_Trfase_major"/>
</dbReference>
<evidence type="ECO:0000256" key="2">
    <source>
        <dbReference type="ARBA" id="ARBA00022898"/>
    </source>
</evidence>
<evidence type="ECO:0000313" key="5">
    <source>
        <dbReference type="Proteomes" id="UP000502823"/>
    </source>
</evidence>
<dbReference type="InterPro" id="IPR004839">
    <property type="entry name" value="Aminotransferase_I/II_large"/>
</dbReference>
<dbReference type="GO" id="GO:0030170">
    <property type="term" value="F:pyridoxal phosphate binding"/>
    <property type="evidence" value="ECO:0007669"/>
    <property type="project" value="InterPro"/>
</dbReference>
<dbReference type="PANTHER" id="PTHR43795:SF39">
    <property type="entry name" value="AMINOTRANSFERASE CLASS I_CLASSII DOMAIN-CONTAINING PROTEIN"/>
    <property type="match status" value="1"/>
</dbReference>
<dbReference type="CDD" id="cd00609">
    <property type="entry name" value="AAT_like"/>
    <property type="match status" value="1"/>
</dbReference>
<dbReference type="InParanoid" id="A0A6L2PWY1"/>
<dbReference type="PRINTS" id="PR00753">
    <property type="entry name" value="ACCSYNTHASE"/>
</dbReference>